<accession>A0ACC2PU48</accession>
<gene>
    <name evidence="1" type="ORF">QAD02_022100</name>
</gene>
<name>A0ACC2PU48_9HYME</name>
<proteinExistence type="predicted"/>
<organism evidence="1 2">
    <name type="scientific">Eretmocerus hayati</name>
    <dbReference type="NCBI Taxonomy" id="131215"/>
    <lineage>
        <taxon>Eukaryota</taxon>
        <taxon>Metazoa</taxon>
        <taxon>Ecdysozoa</taxon>
        <taxon>Arthropoda</taxon>
        <taxon>Hexapoda</taxon>
        <taxon>Insecta</taxon>
        <taxon>Pterygota</taxon>
        <taxon>Neoptera</taxon>
        <taxon>Endopterygota</taxon>
        <taxon>Hymenoptera</taxon>
        <taxon>Apocrita</taxon>
        <taxon>Proctotrupomorpha</taxon>
        <taxon>Chalcidoidea</taxon>
        <taxon>Aphelinidae</taxon>
        <taxon>Aphelininae</taxon>
        <taxon>Eretmocerus</taxon>
    </lineage>
</organism>
<dbReference type="EMBL" id="CM056741">
    <property type="protein sequence ID" value="KAJ8686306.1"/>
    <property type="molecule type" value="Genomic_DNA"/>
</dbReference>
<comment type="caution">
    <text evidence="1">The sequence shown here is derived from an EMBL/GenBank/DDBJ whole genome shotgun (WGS) entry which is preliminary data.</text>
</comment>
<dbReference type="Proteomes" id="UP001239111">
    <property type="component" value="Chromosome 1"/>
</dbReference>
<evidence type="ECO:0000313" key="1">
    <source>
        <dbReference type="EMBL" id="KAJ8686306.1"/>
    </source>
</evidence>
<sequence length="423" mass="48020">MTITVVHNGNGMGQVLIIGTWHHCQKNNNEITPSLLLFFLCTPAAFATIHNSFAKVVLVLFTVTSIVLYLAIFRSAFKCKKFDSDLERLREQISEPLNLETVVLNLHQTASQIHASYLFENEGKELLQKLCLFLSATASGKSYGDWKKFAACLGLMTEQINCIDYDFKGLQDPTYYVLLTFVQCSHGTMDKVFHALQSIDRLDIINRVTETLNNFIREIIQNKGITSVLPRAPLVLSPLPESHHSQHQESPPSICTDNPNLATKKTNLKYGSIVLLTFADDGRETVARISKVLRSKNPKVGVIILQEQEKHVFCGAEGFVEDCFKQVNYVVPVLTRGYLNRIDNSIKEEIGCINLDSKYVRYIFSLMRYEYVKENCTNNRIRCIIPDAEVEGVLSMNLHPILQAWFRESDISSFAERILLQNF</sequence>
<protein>
    <submittedName>
        <fullName evidence="1">Uncharacterized protein</fullName>
    </submittedName>
</protein>
<keyword evidence="2" id="KW-1185">Reference proteome</keyword>
<evidence type="ECO:0000313" key="2">
    <source>
        <dbReference type="Proteomes" id="UP001239111"/>
    </source>
</evidence>
<reference evidence="1" key="1">
    <citation type="submission" date="2023-04" db="EMBL/GenBank/DDBJ databases">
        <title>A chromosome-level genome assembly of the parasitoid wasp Eretmocerus hayati.</title>
        <authorList>
            <person name="Zhong Y."/>
            <person name="Liu S."/>
            <person name="Liu Y."/>
        </authorList>
    </citation>
    <scope>NUCLEOTIDE SEQUENCE</scope>
    <source>
        <strain evidence="1">ZJU_SS_LIU_2023</strain>
    </source>
</reference>